<evidence type="ECO:0000313" key="3">
    <source>
        <dbReference type="Proteomes" id="UP000499080"/>
    </source>
</evidence>
<keyword evidence="3" id="KW-1185">Reference proteome</keyword>
<organism evidence="2 3">
    <name type="scientific">Araneus ventricosus</name>
    <name type="common">Orbweaver spider</name>
    <name type="synonym">Epeira ventricosa</name>
    <dbReference type="NCBI Taxonomy" id="182803"/>
    <lineage>
        <taxon>Eukaryota</taxon>
        <taxon>Metazoa</taxon>
        <taxon>Ecdysozoa</taxon>
        <taxon>Arthropoda</taxon>
        <taxon>Chelicerata</taxon>
        <taxon>Arachnida</taxon>
        <taxon>Araneae</taxon>
        <taxon>Araneomorphae</taxon>
        <taxon>Entelegynae</taxon>
        <taxon>Araneoidea</taxon>
        <taxon>Araneidae</taxon>
        <taxon>Araneus</taxon>
    </lineage>
</organism>
<comment type="caution">
    <text evidence="2">The sequence shown here is derived from an EMBL/GenBank/DDBJ whole genome shotgun (WGS) entry which is preliminary data.</text>
</comment>
<evidence type="ECO:0000256" key="1">
    <source>
        <dbReference type="SAM" id="MobiDB-lite"/>
    </source>
</evidence>
<dbReference type="Proteomes" id="UP000499080">
    <property type="component" value="Unassembled WGS sequence"/>
</dbReference>
<accession>A0A4Y2J226</accession>
<protein>
    <submittedName>
        <fullName evidence="2">Uncharacterized protein</fullName>
    </submittedName>
</protein>
<name>A0A4Y2J226_ARAVE</name>
<evidence type="ECO:0000313" key="2">
    <source>
        <dbReference type="EMBL" id="GBM83619.1"/>
    </source>
</evidence>
<gene>
    <name evidence="2" type="ORF">AVEN_260296_1</name>
</gene>
<proteinExistence type="predicted"/>
<sequence length="89" mass="10061">MPRTTPERVPHSLNIHTTPTAEYFTLNGFNMSVGRPWSWIPRPSGTEVLGKRSIKKITLGSFQLKESQTKPPNNSDRSPTKDCTICYKV</sequence>
<feature type="compositionally biased region" description="Polar residues" evidence="1">
    <location>
        <begin position="62"/>
        <end position="77"/>
    </location>
</feature>
<reference evidence="2 3" key="1">
    <citation type="journal article" date="2019" name="Sci. Rep.">
        <title>Orb-weaving spider Araneus ventricosus genome elucidates the spidroin gene catalogue.</title>
        <authorList>
            <person name="Kono N."/>
            <person name="Nakamura H."/>
            <person name="Ohtoshi R."/>
            <person name="Moran D.A.P."/>
            <person name="Shinohara A."/>
            <person name="Yoshida Y."/>
            <person name="Fujiwara M."/>
            <person name="Mori M."/>
            <person name="Tomita M."/>
            <person name="Arakawa K."/>
        </authorList>
    </citation>
    <scope>NUCLEOTIDE SEQUENCE [LARGE SCALE GENOMIC DNA]</scope>
</reference>
<dbReference type="AlphaFoldDB" id="A0A4Y2J226"/>
<feature type="region of interest" description="Disordered" evidence="1">
    <location>
        <begin position="62"/>
        <end position="89"/>
    </location>
</feature>
<dbReference type="EMBL" id="BGPR01003096">
    <property type="protein sequence ID" value="GBM83619.1"/>
    <property type="molecule type" value="Genomic_DNA"/>
</dbReference>